<feature type="transmembrane region" description="Helical" evidence="4">
    <location>
        <begin position="21"/>
        <end position="44"/>
    </location>
</feature>
<keyword evidence="2 4" id="KW-1133">Transmembrane helix</keyword>
<dbReference type="InterPro" id="IPR036259">
    <property type="entry name" value="MFS_trans_sf"/>
</dbReference>
<comment type="caution">
    <text evidence="5">The sequence shown here is derived from an EMBL/GenBank/DDBJ whole genome shotgun (WGS) entry which is preliminary data.</text>
</comment>
<keyword evidence="6" id="KW-1185">Reference proteome</keyword>
<dbReference type="EMBL" id="LLWF02000044">
    <property type="protein sequence ID" value="ONH82703.1"/>
    <property type="molecule type" value="Genomic_DNA"/>
</dbReference>
<feature type="transmembrane region" description="Helical" evidence="4">
    <location>
        <begin position="247"/>
        <end position="271"/>
    </location>
</feature>
<feature type="transmembrane region" description="Helical" evidence="4">
    <location>
        <begin position="363"/>
        <end position="386"/>
    </location>
</feature>
<evidence type="ECO:0000256" key="4">
    <source>
        <dbReference type="SAM" id="Phobius"/>
    </source>
</evidence>
<dbReference type="InterPro" id="IPR011701">
    <property type="entry name" value="MFS"/>
</dbReference>
<keyword evidence="3 4" id="KW-0472">Membrane</keyword>
<sequence>MIAATHKGNDMAQGNLRAAGLIALVTGHCAGMLDLVALPVWVGALVERYGFSPRDAGMLATLFLIGGVAASLAIAPRFNRLRPKLVAVGGFGTAALIFTYAASQTAFVPLAIAHLASGVASGAALSVVHGTIGRTANPHRTFAFAGIAIGIFGVILMGMLPQILIARGGGAMFLAFAALMVLATMITFIGFPPASALTEAPSAEHSAGSLSRGVWYVILGISVMMLNQSIIFSFVEVIGKARGFPPGHVLAVLAALAVVNCVVVAPASIALERRIRAEDVVRLGPTVQAAFALVVTGATAFSFWAPFALVFVGVQIFTHTFAFGLLARMDRSGRATAATPAMLMSGSALGPILGGTLAQSFGFAALGYAGVLIALISTGFFIAGCAPRKTERTYA</sequence>
<feature type="transmembrane region" description="Helical" evidence="4">
    <location>
        <begin position="108"/>
        <end position="130"/>
    </location>
</feature>
<dbReference type="Pfam" id="PF07690">
    <property type="entry name" value="MFS_1"/>
    <property type="match status" value="1"/>
</dbReference>
<dbReference type="SUPFAM" id="SSF103473">
    <property type="entry name" value="MFS general substrate transporter"/>
    <property type="match status" value="1"/>
</dbReference>
<accession>A0A1S8D314</accession>
<feature type="transmembrane region" description="Helical" evidence="4">
    <location>
        <begin position="171"/>
        <end position="192"/>
    </location>
</feature>
<evidence type="ECO:0000256" key="1">
    <source>
        <dbReference type="ARBA" id="ARBA00022692"/>
    </source>
</evidence>
<keyword evidence="1 4" id="KW-0812">Transmembrane</keyword>
<dbReference type="GO" id="GO:0022857">
    <property type="term" value="F:transmembrane transporter activity"/>
    <property type="evidence" value="ECO:0007669"/>
    <property type="project" value="InterPro"/>
</dbReference>
<dbReference type="STRING" id="207340.APZ41_013145"/>
<dbReference type="Proteomes" id="UP000054844">
    <property type="component" value="Unassembled WGS sequence"/>
</dbReference>
<feature type="transmembrane region" description="Helical" evidence="4">
    <location>
        <begin position="142"/>
        <end position="165"/>
    </location>
</feature>
<feature type="transmembrane region" description="Helical" evidence="4">
    <location>
        <begin position="213"/>
        <end position="235"/>
    </location>
</feature>
<feature type="transmembrane region" description="Helical" evidence="4">
    <location>
        <begin position="85"/>
        <end position="102"/>
    </location>
</feature>
<dbReference type="Gene3D" id="1.20.1250.20">
    <property type="entry name" value="MFS general substrate transporter like domains"/>
    <property type="match status" value="2"/>
</dbReference>
<name>A0A1S8D314_9PROT</name>
<proteinExistence type="predicted"/>
<evidence type="ECO:0000256" key="3">
    <source>
        <dbReference type="ARBA" id="ARBA00023136"/>
    </source>
</evidence>
<gene>
    <name evidence="5" type="ORF">APZ41_013145</name>
</gene>
<evidence type="ECO:0000313" key="6">
    <source>
        <dbReference type="Proteomes" id="UP000054844"/>
    </source>
</evidence>
<dbReference type="AlphaFoldDB" id="A0A1S8D314"/>
<organism evidence="5 6">
    <name type="scientific">Roseomonas mucosa</name>
    <dbReference type="NCBI Taxonomy" id="207340"/>
    <lineage>
        <taxon>Bacteria</taxon>
        <taxon>Pseudomonadati</taxon>
        <taxon>Pseudomonadota</taxon>
        <taxon>Alphaproteobacteria</taxon>
        <taxon>Acetobacterales</taxon>
        <taxon>Roseomonadaceae</taxon>
        <taxon>Roseomonas</taxon>
    </lineage>
</organism>
<evidence type="ECO:0000313" key="5">
    <source>
        <dbReference type="EMBL" id="ONH82703.1"/>
    </source>
</evidence>
<protein>
    <submittedName>
        <fullName evidence="5">MFS transporter</fullName>
    </submittedName>
</protein>
<evidence type="ECO:0000256" key="2">
    <source>
        <dbReference type="ARBA" id="ARBA00022989"/>
    </source>
</evidence>
<feature type="transmembrane region" description="Helical" evidence="4">
    <location>
        <begin position="56"/>
        <end position="78"/>
    </location>
</feature>
<reference evidence="5" key="1">
    <citation type="submission" date="2016-12" db="EMBL/GenBank/DDBJ databases">
        <title>Draft genome sequence of Roseomonas mucosa strain AU37, isolated from a peripheral intravenous catheter.</title>
        <authorList>
            <person name="Choudhury M.A."/>
            <person name="Sidjabat H.E."/>
            <person name="Wailan A.M."/>
            <person name="Zhang L."/>
            <person name="Marsh N.M."/>
            <person name="Rickard C.M."/>
            <person name="Davies M."/>
            <person name="Mcmillan D.J."/>
        </authorList>
    </citation>
    <scope>NUCLEOTIDE SEQUENCE [LARGE SCALE GENOMIC DNA]</scope>
    <source>
        <strain evidence="5">AU37</strain>
    </source>
</reference>